<comment type="caution">
    <text evidence="1">The sequence shown here is derived from an EMBL/GenBank/DDBJ whole genome shotgun (WGS) entry which is preliminary data.</text>
</comment>
<gene>
    <name evidence="1" type="ORF">J2X04_000853</name>
</gene>
<sequence>MAVFVDRGDFDDGHVDRAEVPEPRVLRDVAQVQVDVLQFARIDALAQHGVRLVGQAQLDAFRARQRLHRSQGSQRRPVGCVMRSRAGRVKLRL</sequence>
<organism evidence="1 2">
    <name type="scientific">Agrilutibacter niabensis</name>
    <dbReference type="NCBI Taxonomy" id="380628"/>
    <lineage>
        <taxon>Bacteria</taxon>
        <taxon>Pseudomonadati</taxon>
        <taxon>Pseudomonadota</taxon>
        <taxon>Gammaproteobacteria</taxon>
        <taxon>Lysobacterales</taxon>
        <taxon>Lysobacteraceae</taxon>
        <taxon>Agrilutibacter</taxon>
    </lineage>
</organism>
<evidence type="ECO:0000313" key="2">
    <source>
        <dbReference type="Proteomes" id="UP001267878"/>
    </source>
</evidence>
<dbReference type="Proteomes" id="UP001267878">
    <property type="component" value="Unassembled WGS sequence"/>
</dbReference>
<evidence type="ECO:0000313" key="1">
    <source>
        <dbReference type="EMBL" id="MDR7098506.1"/>
    </source>
</evidence>
<proteinExistence type="predicted"/>
<name>A0ABU1VLY9_9GAMM</name>
<reference evidence="1 2" key="1">
    <citation type="submission" date="2023-07" db="EMBL/GenBank/DDBJ databases">
        <title>Sorghum-associated microbial communities from plants grown in Nebraska, USA.</title>
        <authorList>
            <person name="Schachtman D."/>
        </authorList>
    </citation>
    <scope>NUCLEOTIDE SEQUENCE [LARGE SCALE GENOMIC DNA]</scope>
    <source>
        <strain evidence="1 2">BE187</strain>
    </source>
</reference>
<dbReference type="EMBL" id="JAVDVW010000001">
    <property type="protein sequence ID" value="MDR7098506.1"/>
    <property type="molecule type" value="Genomic_DNA"/>
</dbReference>
<protein>
    <submittedName>
        <fullName evidence="1">Uncharacterized protein</fullName>
    </submittedName>
</protein>
<accession>A0ABU1VLY9</accession>
<keyword evidence="2" id="KW-1185">Reference proteome</keyword>